<sequence>MITSPESTTTTTSSSASFLFSLASVMNAEHDIHRFHVQQQLQPGGYQSIDDFLYPVLHQSQSQGGSSFTFDLYSSLVAGFDGPFILIFLLTFLVSLGSYIFQFKHLKRNHHILFWMMFALSLFASFQNLTRLASELAFLYPTSDGAFQLNNVIKGIDRSMSAVLLYTQILILGFIAYIFMKTTRATGDISEKTYKISVVSLVITLVVFFILFLLGHVMVIVILHVMRGTKTITPLQTQQLTNAIFTSPMIFMSLGLVTTAIFLNAFGFRLYISLRQRKRKIKEMLKNTMNLTIEMNSPRSTDGDHHVATMNTSTTGSPSTSAVVTSTTPGSPSTSASPSVGFTIPKASSKHEIYEDKKNSSKHKSTREFSETYHLKKHALRKTLGLQIGLSIAFFIQLIGLGFLPGALGWQFSLLFYHNFSNFAQLSFVIILLIIFNPLKEVQRLFEKAPNFLNNDKTVKAQGEEIQIEIQKVDPSPANVLKDLTNSRYEKQSDELRKTLIAEGEAQQKINNKKKSKKKQKAHKTPSEPANHFAQKTDDDDSEQTSISSSIKNRELTEERSWKSIQVIEDKDQDNGKNDQKERMEEKEIKEDSGSKSINTQIALDNVCNDLGED</sequence>
<keyword evidence="2" id="KW-0472">Membrane</keyword>
<dbReference type="Proteomes" id="UP000444721">
    <property type="component" value="Unassembled WGS sequence"/>
</dbReference>
<gene>
    <name evidence="3" type="ORF">FDP41_009238</name>
</gene>
<feature type="region of interest" description="Disordered" evidence="1">
    <location>
        <begin position="294"/>
        <end position="342"/>
    </location>
</feature>
<evidence type="ECO:0000256" key="2">
    <source>
        <dbReference type="SAM" id="Phobius"/>
    </source>
</evidence>
<keyword evidence="2" id="KW-1133">Transmembrane helix</keyword>
<evidence type="ECO:0000313" key="4">
    <source>
        <dbReference type="Proteomes" id="UP000444721"/>
    </source>
</evidence>
<organism evidence="3 4">
    <name type="scientific">Naegleria fowleri</name>
    <name type="common">Brain eating amoeba</name>
    <dbReference type="NCBI Taxonomy" id="5763"/>
    <lineage>
        <taxon>Eukaryota</taxon>
        <taxon>Discoba</taxon>
        <taxon>Heterolobosea</taxon>
        <taxon>Tetramitia</taxon>
        <taxon>Eutetramitia</taxon>
        <taxon>Vahlkampfiidae</taxon>
        <taxon>Naegleria</taxon>
    </lineage>
</organism>
<proteinExistence type="predicted"/>
<dbReference type="VEuPathDB" id="AmoebaDB:NfTy_060860"/>
<feature type="transmembrane region" description="Helical" evidence="2">
    <location>
        <begin position="245"/>
        <end position="272"/>
    </location>
</feature>
<keyword evidence="4" id="KW-1185">Reference proteome</keyword>
<feature type="compositionally biased region" description="Basic residues" evidence="1">
    <location>
        <begin position="511"/>
        <end position="524"/>
    </location>
</feature>
<feature type="compositionally biased region" description="Basic and acidic residues" evidence="1">
    <location>
        <begin position="552"/>
        <end position="594"/>
    </location>
</feature>
<feature type="transmembrane region" description="Helical" evidence="2">
    <location>
        <begin position="416"/>
        <end position="436"/>
    </location>
</feature>
<feature type="transmembrane region" description="Helical" evidence="2">
    <location>
        <begin position="160"/>
        <end position="180"/>
    </location>
</feature>
<dbReference type="GeneID" id="68116455"/>
<feature type="transmembrane region" description="Helical" evidence="2">
    <location>
        <begin position="201"/>
        <end position="225"/>
    </location>
</feature>
<name>A0A6A5BE29_NAEFO</name>
<dbReference type="AlphaFoldDB" id="A0A6A5BE29"/>
<accession>A0A6A5BE29</accession>
<dbReference type="VEuPathDB" id="AmoebaDB:NF0049190"/>
<comment type="caution">
    <text evidence="3">The sequence shown here is derived from an EMBL/GenBank/DDBJ whole genome shotgun (WGS) entry which is preliminary data.</text>
</comment>
<feature type="compositionally biased region" description="Low complexity" evidence="1">
    <location>
        <begin position="312"/>
        <end position="341"/>
    </location>
</feature>
<evidence type="ECO:0000256" key="1">
    <source>
        <dbReference type="SAM" id="MobiDB-lite"/>
    </source>
</evidence>
<dbReference type="VEuPathDB" id="AmoebaDB:FDP41_009238"/>
<dbReference type="RefSeq" id="XP_044557050.1">
    <property type="nucleotide sequence ID" value="XM_044713175.1"/>
</dbReference>
<feature type="transmembrane region" description="Helical" evidence="2">
    <location>
        <begin position="82"/>
        <end position="101"/>
    </location>
</feature>
<feature type="transmembrane region" description="Helical" evidence="2">
    <location>
        <begin position="113"/>
        <end position="140"/>
    </location>
</feature>
<feature type="transmembrane region" description="Helical" evidence="2">
    <location>
        <begin position="384"/>
        <end position="404"/>
    </location>
</feature>
<protein>
    <submittedName>
        <fullName evidence="3">Uncharacterized protein</fullName>
    </submittedName>
</protein>
<evidence type="ECO:0000313" key="3">
    <source>
        <dbReference type="EMBL" id="KAF0972335.1"/>
    </source>
</evidence>
<dbReference type="EMBL" id="VFQX01000068">
    <property type="protein sequence ID" value="KAF0972335.1"/>
    <property type="molecule type" value="Genomic_DNA"/>
</dbReference>
<dbReference type="OrthoDB" id="10406575at2759"/>
<keyword evidence="2" id="KW-0812">Transmembrane</keyword>
<reference evidence="3 4" key="1">
    <citation type="journal article" date="2019" name="Sci. Rep.">
        <title>Nanopore sequencing improves the draft genome of the human pathogenic amoeba Naegleria fowleri.</title>
        <authorList>
            <person name="Liechti N."/>
            <person name="Schurch N."/>
            <person name="Bruggmann R."/>
            <person name="Wittwer M."/>
        </authorList>
    </citation>
    <scope>NUCLEOTIDE SEQUENCE [LARGE SCALE GENOMIC DNA]</scope>
    <source>
        <strain evidence="3 4">ATCC 30894</strain>
    </source>
</reference>
<feature type="region of interest" description="Disordered" evidence="1">
    <location>
        <begin position="502"/>
        <end position="614"/>
    </location>
</feature>